<dbReference type="EMBL" id="CM046388">
    <property type="protein sequence ID" value="KAI8573626.1"/>
    <property type="molecule type" value="Genomic_DNA"/>
</dbReference>
<keyword evidence="2" id="KW-1185">Reference proteome</keyword>
<evidence type="ECO:0000313" key="1">
    <source>
        <dbReference type="EMBL" id="KAI8573626.1"/>
    </source>
</evidence>
<evidence type="ECO:0000313" key="2">
    <source>
        <dbReference type="Proteomes" id="UP001062846"/>
    </source>
</evidence>
<organism evidence="1 2">
    <name type="scientific">Rhododendron molle</name>
    <name type="common">Chinese azalea</name>
    <name type="synonym">Azalea mollis</name>
    <dbReference type="NCBI Taxonomy" id="49168"/>
    <lineage>
        <taxon>Eukaryota</taxon>
        <taxon>Viridiplantae</taxon>
        <taxon>Streptophyta</taxon>
        <taxon>Embryophyta</taxon>
        <taxon>Tracheophyta</taxon>
        <taxon>Spermatophyta</taxon>
        <taxon>Magnoliopsida</taxon>
        <taxon>eudicotyledons</taxon>
        <taxon>Gunneridae</taxon>
        <taxon>Pentapetalae</taxon>
        <taxon>asterids</taxon>
        <taxon>Ericales</taxon>
        <taxon>Ericaceae</taxon>
        <taxon>Ericoideae</taxon>
        <taxon>Rhodoreae</taxon>
        <taxon>Rhododendron</taxon>
    </lineage>
</organism>
<dbReference type="Proteomes" id="UP001062846">
    <property type="component" value="Chromosome 1"/>
</dbReference>
<gene>
    <name evidence="1" type="ORF">RHMOL_Rhmol01G0291500</name>
</gene>
<name>A0ACC0Q716_RHOML</name>
<accession>A0ACC0Q716</accession>
<comment type="caution">
    <text evidence="1">The sequence shown here is derived from an EMBL/GenBank/DDBJ whole genome shotgun (WGS) entry which is preliminary data.</text>
</comment>
<proteinExistence type="predicted"/>
<reference evidence="1" key="1">
    <citation type="submission" date="2022-02" db="EMBL/GenBank/DDBJ databases">
        <title>Plant Genome Project.</title>
        <authorList>
            <person name="Zhang R.-G."/>
        </authorList>
    </citation>
    <scope>NUCLEOTIDE SEQUENCE</scope>
    <source>
        <strain evidence="1">AT1</strain>
    </source>
</reference>
<sequence>MKPEIASVKIRRTAMRSVFFLTKSMAKNEKIHDGDEIIPRPYWRCCFPNTQAIIYVVNSSDTDRLVIAKDEFHAILEDLPGALDDVTVTEALELHKIKNCQWSIFKTSAIKGKGAMETPNSSTNNKGVKVDSYDWESNSYSCPSSEDSLSNTFGDNDVDGEREWEGLVSSVDSFRLLTDMEIVEMNFVSEDEAGQFYNAYAKAIGFSVRKYKSRRQIGNEMYVRWRTWVCSGEGKRNKKHLERTDRKRRHRAETRTGCGAKFRVCRMSKTMKNYVVTEFVSTHNHPLAAPHCVPFLRSHRHVGDADIAQVMAMRNVGMKPAQIMDYMTCQSGGFHNVGFTVKDLRNKLHSIRKEEIRNGDAEGALGYLSAQVSNDPLFFFKYTVDEDDRLETLFWTDGRSKMDYAVFGDVLVFDTTYRTNAYKKPFVILAGVSNNFTTTIFGCALLSKETEDTYNWVLSTFLEAMDGKQPISVVTDGDLAMRNAIRNIFPDARHRLCSWHLERNAAKNVHIPEFVSDFTILMQMECDVEEFETLWADMVSHYGLETNAWVVEMYSDRERWAEAYLLGHFFAGMRSTQRCEGMNRYLNRFLTVRLRLFEFVQQYHRGLARMRVADAEAETATEHSTPVLITQLKSLEKNGTEVYTQYIFRFFQDEIQRASALIVARRVDEMERRLYFIEMYSHPESNWTVEYYPIDSRINCSCLMFESFGLPCCHMIVVMKYEHLSTIPPSLVMRRWTRCGRPSAQQPNVCQISRNISHMARYGILTSGYKLMSFYASHAQDSFEDARQVEHEMTSWMRKRWEMRKNKECNTEIGESSDGQTLFGVGDPPVVKTKGNPRKKSSAQHSRNPRKCSHCKCRGHDKRTCPKLSSKHPIDDLPI</sequence>
<protein>
    <submittedName>
        <fullName evidence="1">Uncharacterized protein</fullName>
    </submittedName>
</protein>